<dbReference type="EMBL" id="KK852655">
    <property type="protein sequence ID" value="KDR19286.1"/>
    <property type="molecule type" value="Genomic_DNA"/>
</dbReference>
<dbReference type="OMA" id="NEIRTEH"/>
<evidence type="ECO:0000313" key="2">
    <source>
        <dbReference type="EMBL" id="KDR19286.1"/>
    </source>
</evidence>
<dbReference type="AlphaFoldDB" id="A0A067RGE8"/>
<accession>A0A067RGE8</accession>
<name>A0A067RGE8_ZOONE</name>
<evidence type="ECO:0000313" key="3">
    <source>
        <dbReference type="Proteomes" id="UP000027135"/>
    </source>
</evidence>
<dbReference type="InterPro" id="IPR053741">
    <property type="entry name" value="Ser_Fungal_Prot_Inhib_sf"/>
</dbReference>
<dbReference type="Gene3D" id="2.10.80.20">
    <property type="match status" value="1"/>
</dbReference>
<protein>
    <recommendedName>
        <fullName evidence="4">IGFBP N-terminal domain-containing protein</fullName>
    </recommendedName>
</protein>
<dbReference type="Proteomes" id="UP000027135">
    <property type="component" value="Unassembled WGS sequence"/>
</dbReference>
<keyword evidence="3" id="KW-1185">Reference proteome</keyword>
<dbReference type="Pfam" id="PF12190">
    <property type="entry name" value="amfpi-1"/>
    <property type="match status" value="1"/>
</dbReference>
<dbReference type="InParanoid" id="A0A067RGE8"/>
<dbReference type="GO" id="GO:0030414">
    <property type="term" value="F:peptidase inhibitor activity"/>
    <property type="evidence" value="ECO:0007669"/>
    <property type="project" value="InterPro"/>
</dbReference>
<evidence type="ECO:0000256" key="1">
    <source>
        <dbReference type="SAM" id="SignalP"/>
    </source>
</evidence>
<feature type="signal peptide" evidence="1">
    <location>
        <begin position="1"/>
        <end position="35"/>
    </location>
</feature>
<reference evidence="2 3" key="1">
    <citation type="journal article" date="2014" name="Nat. Commun.">
        <title>Molecular traces of alternative social organization in a termite genome.</title>
        <authorList>
            <person name="Terrapon N."/>
            <person name="Li C."/>
            <person name="Robertson H.M."/>
            <person name="Ji L."/>
            <person name="Meng X."/>
            <person name="Booth W."/>
            <person name="Chen Z."/>
            <person name="Childers C.P."/>
            <person name="Glastad K.M."/>
            <person name="Gokhale K."/>
            <person name="Gowin J."/>
            <person name="Gronenberg W."/>
            <person name="Hermansen R.A."/>
            <person name="Hu H."/>
            <person name="Hunt B.G."/>
            <person name="Huylmans A.K."/>
            <person name="Khalil S.M."/>
            <person name="Mitchell R.D."/>
            <person name="Munoz-Torres M.C."/>
            <person name="Mustard J.A."/>
            <person name="Pan H."/>
            <person name="Reese J.T."/>
            <person name="Scharf M.E."/>
            <person name="Sun F."/>
            <person name="Vogel H."/>
            <person name="Xiao J."/>
            <person name="Yang W."/>
            <person name="Yang Z."/>
            <person name="Yang Z."/>
            <person name="Zhou J."/>
            <person name="Zhu J."/>
            <person name="Brent C.S."/>
            <person name="Elsik C.G."/>
            <person name="Goodisman M.A."/>
            <person name="Liberles D.A."/>
            <person name="Roe R.M."/>
            <person name="Vargo E.L."/>
            <person name="Vilcinskas A."/>
            <person name="Wang J."/>
            <person name="Bornberg-Bauer E."/>
            <person name="Korb J."/>
            <person name="Zhang G."/>
            <person name="Liebig J."/>
        </authorList>
    </citation>
    <scope>NUCLEOTIDE SEQUENCE [LARGE SCALE GENOMIC DNA]</scope>
    <source>
        <tissue evidence="2">Whole organism</tissue>
    </source>
</reference>
<feature type="chain" id="PRO_5001645142" description="IGFBP N-terminal domain-containing protein" evidence="1">
    <location>
        <begin position="36"/>
        <end position="113"/>
    </location>
</feature>
<dbReference type="InterPro" id="IPR021066">
    <property type="entry name" value="FPI1"/>
</dbReference>
<gene>
    <name evidence="2" type="ORF">L798_06081</name>
</gene>
<proteinExistence type="predicted"/>
<organism evidence="2 3">
    <name type="scientific">Zootermopsis nevadensis</name>
    <name type="common">Dampwood termite</name>
    <dbReference type="NCBI Taxonomy" id="136037"/>
    <lineage>
        <taxon>Eukaryota</taxon>
        <taxon>Metazoa</taxon>
        <taxon>Ecdysozoa</taxon>
        <taxon>Arthropoda</taxon>
        <taxon>Hexapoda</taxon>
        <taxon>Insecta</taxon>
        <taxon>Pterygota</taxon>
        <taxon>Neoptera</taxon>
        <taxon>Polyneoptera</taxon>
        <taxon>Dictyoptera</taxon>
        <taxon>Blattodea</taxon>
        <taxon>Blattoidea</taxon>
        <taxon>Termitoidae</taxon>
        <taxon>Termopsidae</taxon>
        <taxon>Zootermopsis</taxon>
    </lineage>
</organism>
<evidence type="ECO:0008006" key="4">
    <source>
        <dbReference type="Google" id="ProtNLM"/>
    </source>
</evidence>
<keyword evidence="1" id="KW-0732">Signal</keyword>
<dbReference type="PROSITE" id="PS51257">
    <property type="entry name" value="PROKAR_LIPOPROTEIN"/>
    <property type="match status" value="1"/>
</dbReference>
<sequence>MKNTQTVPGCLTLPYTSQMTLQLLVLGACLSVVSPFVCLQNYCQTVNCTTVTELPCAQNAILVPNSSFCGCCAKCITQLNEGDECAVLLLLGGPPPTVQCRDPLSCINGTCQM</sequence>